<evidence type="ECO:0000313" key="1">
    <source>
        <dbReference type="EMBL" id="PAV93992.1"/>
    </source>
</evidence>
<comment type="caution">
    <text evidence="1">The sequence shown here is derived from an EMBL/GenBank/DDBJ whole genome shotgun (WGS) entry which is preliminary data.</text>
</comment>
<organism evidence="1 2">
    <name type="scientific">Hafnia paralvei</name>
    <dbReference type="NCBI Taxonomy" id="546367"/>
    <lineage>
        <taxon>Bacteria</taxon>
        <taxon>Pseudomonadati</taxon>
        <taxon>Pseudomonadota</taxon>
        <taxon>Gammaproteobacteria</taxon>
        <taxon>Enterobacterales</taxon>
        <taxon>Hafniaceae</taxon>
        <taxon>Hafnia</taxon>
    </lineage>
</organism>
<dbReference type="PROSITE" id="PS51257">
    <property type="entry name" value="PROKAR_LIPOPROTEIN"/>
    <property type="match status" value="1"/>
</dbReference>
<gene>
    <name evidence="1" type="ORF">CJD50_22975</name>
</gene>
<reference evidence="1 2" key="1">
    <citation type="submission" date="2017-08" db="EMBL/GenBank/DDBJ databases">
        <title>Draft Genome Sequence of Hafnia alvei CITHA-6 Isolated from Raw Bovine Milk.</title>
        <authorList>
            <person name="Culligan E.P."/>
            <person name="Mcsweeney A."/>
            <person name="O'Doherty C."/>
            <person name="Gleeson E."/>
            <person name="O'Riordan D."/>
            <person name="Sleator R.D."/>
        </authorList>
    </citation>
    <scope>NUCLEOTIDE SEQUENCE [LARGE SCALE GENOMIC DNA]</scope>
    <source>
        <strain evidence="1 2">CITHA-6</strain>
    </source>
</reference>
<dbReference type="Proteomes" id="UP000218796">
    <property type="component" value="Unassembled WGS sequence"/>
</dbReference>
<evidence type="ECO:0008006" key="3">
    <source>
        <dbReference type="Google" id="ProtNLM"/>
    </source>
</evidence>
<proteinExistence type="predicted"/>
<dbReference type="RefSeq" id="WP_095661863.1">
    <property type="nucleotide sequence ID" value="NZ_NQMS01000024.1"/>
</dbReference>
<dbReference type="AlphaFoldDB" id="A0A2A2M6X1"/>
<evidence type="ECO:0000313" key="2">
    <source>
        <dbReference type="Proteomes" id="UP000218796"/>
    </source>
</evidence>
<protein>
    <recommendedName>
        <fullName evidence="3">Lipoprotein</fullName>
    </recommendedName>
</protein>
<sequence>MKKLKMVLFFSALTITGCSSTYVGKVSDPSRKVVNVDGYEINVISHVDSDSYEAFGGESFGYDALKLKRAQVSAIENVSGCKVVDSEYSNTFVRTLHAQVKC</sequence>
<accession>A0A2A2M6X1</accession>
<name>A0A2A2M6X1_9GAMM</name>
<dbReference type="EMBL" id="NQMS01000024">
    <property type="protein sequence ID" value="PAV93992.1"/>
    <property type="molecule type" value="Genomic_DNA"/>
</dbReference>
<keyword evidence="2" id="KW-1185">Reference proteome</keyword>